<feature type="transmembrane region" description="Helical" evidence="1">
    <location>
        <begin position="151"/>
        <end position="170"/>
    </location>
</feature>
<protein>
    <recommendedName>
        <fullName evidence="4">DUF3159 domain-containing protein</fullName>
    </recommendedName>
</protein>
<evidence type="ECO:0000256" key="1">
    <source>
        <dbReference type="SAM" id="Phobius"/>
    </source>
</evidence>
<feature type="transmembrane region" description="Helical" evidence="1">
    <location>
        <begin position="71"/>
        <end position="90"/>
    </location>
</feature>
<keyword evidence="1" id="KW-1133">Transmembrane helix</keyword>
<feature type="transmembrane region" description="Helical" evidence="1">
    <location>
        <begin position="102"/>
        <end position="130"/>
    </location>
</feature>
<dbReference type="RefSeq" id="WP_344585352.1">
    <property type="nucleotide sequence ID" value="NZ_BAAARK010000096.1"/>
</dbReference>
<feature type="transmembrane region" description="Helical" evidence="1">
    <location>
        <begin position="48"/>
        <end position="66"/>
    </location>
</feature>
<sequence length="226" mass="24057">MDRSVPPETGSDVAARDMIRRRLRSGIIDVAPILGFTVSLSLTHQVAVGLTVALTLGAVGCVLRLVRRESVWRTLGIVGVVGVGGALAASTGQATTFFAPSLVMHCVMAAATPVMLLLGWPPLGLAMGLLTGEKTAWRHCRVRRRAFTKGNLVMMAGSYVMLAIQLPLFLSGQAVALGAVETFGPLVMALSTLLGWRLYRRCVGTHRCVDSTPSTDTTRSLERTPS</sequence>
<keyword evidence="3" id="KW-1185">Reference proteome</keyword>
<dbReference type="Proteomes" id="UP001500994">
    <property type="component" value="Unassembled WGS sequence"/>
</dbReference>
<accession>A0ABN3T7D4</accession>
<comment type="caution">
    <text evidence="2">The sequence shown here is derived from an EMBL/GenBank/DDBJ whole genome shotgun (WGS) entry which is preliminary data.</text>
</comment>
<evidence type="ECO:0000313" key="2">
    <source>
        <dbReference type="EMBL" id="GAA2695805.1"/>
    </source>
</evidence>
<feature type="transmembrane region" description="Helical" evidence="1">
    <location>
        <begin position="182"/>
        <end position="199"/>
    </location>
</feature>
<proteinExistence type="predicted"/>
<dbReference type="InterPro" id="IPR016566">
    <property type="entry name" value="UCP010219"/>
</dbReference>
<evidence type="ECO:0000313" key="3">
    <source>
        <dbReference type="Proteomes" id="UP001500994"/>
    </source>
</evidence>
<name>A0ABN3T7D4_9ACTN</name>
<reference evidence="2 3" key="1">
    <citation type="journal article" date="2019" name="Int. J. Syst. Evol. Microbiol.">
        <title>The Global Catalogue of Microorganisms (GCM) 10K type strain sequencing project: providing services to taxonomists for standard genome sequencing and annotation.</title>
        <authorList>
            <consortium name="The Broad Institute Genomics Platform"/>
            <consortium name="The Broad Institute Genome Sequencing Center for Infectious Disease"/>
            <person name="Wu L."/>
            <person name="Ma J."/>
        </authorList>
    </citation>
    <scope>NUCLEOTIDE SEQUENCE [LARGE SCALE GENOMIC DNA]</scope>
    <source>
        <strain evidence="2 3">JCM 16374</strain>
    </source>
</reference>
<evidence type="ECO:0008006" key="4">
    <source>
        <dbReference type="Google" id="ProtNLM"/>
    </source>
</evidence>
<dbReference type="Pfam" id="PF11361">
    <property type="entry name" value="DUF3159"/>
    <property type="match status" value="1"/>
</dbReference>
<keyword evidence="1" id="KW-0472">Membrane</keyword>
<gene>
    <name evidence="2" type="ORF">GCM10009864_83030</name>
</gene>
<organism evidence="2 3">
    <name type="scientific">Streptomyces lunalinharesii</name>
    <dbReference type="NCBI Taxonomy" id="333384"/>
    <lineage>
        <taxon>Bacteria</taxon>
        <taxon>Bacillati</taxon>
        <taxon>Actinomycetota</taxon>
        <taxon>Actinomycetes</taxon>
        <taxon>Kitasatosporales</taxon>
        <taxon>Streptomycetaceae</taxon>
        <taxon>Streptomyces</taxon>
    </lineage>
</organism>
<dbReference type="EMBL" id="BAAARK010000096">
    <property type="protein sequence ID" value="GAA2695805.1"/>
    <property type="molecule type" value="Genomic_DNA"/>
</dbReference>
<keyword evidence="1" id="KW-0812">Transmembrane</keyword>